<sequence>MNTCQYMGTELLIEDLQRKKF</sequence>
<proteinExistence type="predicted"/>
<dbReference type="AlphaFoldDB" id="A0A2P2Q9K3"/>
<reference evidence="1" key="1">
    <citation type="submission" date="2018-02" db="EMBL/GenBank/DDBJ databases">
        <title>Rhizophora mucronata_Transcriptome.</title>
        <authorList>
            <person name="Meera S.P."/>
            <person name="Sreeshan A."/>
            <person name="Augustine A."/>
        </authorList>
    </citation>
    <scope>NUCLEOTIDE SEQUENCE</scope>
    <source>
        <tissue evidence="1">Leaf</tissue>
    </source>
</reference>
<evidence type="ECO:0000313" key="1">
    <source>
        <dbReference type="EMBL" id="MBX63666.1"/>
    </source>
</evidence>
<protein>
    <submittedName>
        <fullName evidence="1">Uncharacterized protein</fullName>
    </submittedName>
</protein>
<name>A0A2P2Q9K3_RHIMU</name>
<organism evidence="1">
    <name type="scientific">Rhizophora mucronata</name>
    <name type="common">Asiatic mangrove</name>
    <dbReference type="NCBI Taxonomy" id="61149"/>
    <lineage>
        <taxon>Eukaryota</taxon>
        <taxon>Viridiplantae</taxon>
        <taxon>Streptophyta</taxon>
        <taxon>Embryophyta</taxon>
        <taxon>Tracheophyta</taxon>
        <taxon>Spermatophyta</taxon>
        <taxon>Magnoliopsida</taxon>
        <taxon>eudicotyledons</taxon>
        <taxon>Gunneridae</taxon>
        <taxon>Pentapetalae</taxon>
        <taxon>rosids</taxon>
        <taxon>fabids</taxon>
        <taxon>Malpighiales</taxon>
        <taxon>Rhizophoraceae</taxon>
        <taxon>Rhizophora</taxon>
    </lineage>
</organism>
<dbReference type="EMBL" id="GGEC01083182">
    <property type="protein sequence ID" value="MBX63666.1"/>
    <property type="molecule type" value="Transcribed_RNA"/>
</dbReference>
<accession>A0A2P2Q9K3</accession>